<protein>
    <submittedName>
        <fullName evidence="1">Phage major tail tube protein</fullName>
    </submittedName>
</protein>
<organism evidence="1 2">
    <name type="scientific">Edwardsiella ictaluri</name>
    <dbReference type="NCBI Taxonomy" id="67780"/>
    <lineage>
        <taxon>Bacteria</taxon>
        <taxon>Pseudomonadati</taxon>
        <taxon>Pseudomonadota</taxon>
        <taxon>Gammaproteobacteria</taxon>
        <taxon>Enterobacterales</taxon>
        <taxon>Hafniaceae</taxon>
        <taxon>Edwardsiella</taxon>
    </lineage>
</organism>
<sequence length="167" mass="18362">MAGQNVRMMLRIIVDGIPLQREVTSWESTPPKEKAGDIGGSFIGGDIRTGIEKMTAKIVGKGITSYILKMTGRRAGQLVTVIVNESWEDEEGITTAVQEFWTGRISSRERASSVVSELPEDTLNLSLDESRRVVNGIQEWHVSRKASICDLGDGDLLADHRSNVGMF</sequence>
<dbReference type="InterPro" id="IPR006498">
    <property type="entry name" value="Tail_tube"/>
</dbReference>
<dbReference type="Proteomes" id="UP001222680">
    <property type="component" value="Chromosome"/>
</dbReference>
<dbReference type="EMBL" id="CP092014">
    <property type="protein sequence ID" value="WFN96455.1"/>
    <property type="molecule type" value="Genomic_DNA"/>
</dbReference>
<accession>A0ABY8GG79</accession>
<proteinExistence type="predicted"/>
<reference evidence="1 2" key="1">
    <citation type="submission" date="2022-02" db="EMBL/GenBank/DDBJ databases">
        <title>Phenotypic, genotypic and serological characterization of Edwardsiella ictaluri from catfish and ornamental fish species.</title>
        <authorList>
            <person name="Rose D."/>
            <person name="Tekedar H.C."/>
            <person name="Waldbieser G.C."/>
            <person name="Aarattuthodi S."/>
            <person name="Griffin M.J."/>
        </authorList>
    </citation>
    <scope>NUCLEOTIDE SEQUENCE [LARGE SCALE GENOMIC DNA]</scope>
    <source>
        <strain evidence="1 2">13 TAL-140 K3</strain>
    </source>
</reference>
<dbReference type="RefSeq" id="WP_035609959.1">
    <property type="nucleotide sequence ID" value="NZ_CM125427.1"/>
</dbReference>
<keyword evidence="2" id="KW-1185">Reference proteome</keyword>
<name>A0ABY8GG79_EDWIC</name>
<evidence type="ECO:0000313" key="2">
    <source>
        <dbReference type="Proteomes" id="UP001222680"/>
    </source>
</evidence>
<evidence type="ECO:0000313" key="1">
    <source>
        <dbReference type="EMBL" id="WFN96455.1"/>
    </source>
</evidence>
<gene>
    <name evidence="1" type="ORF">MAY91_17375</name>
</gene>
<dbReference type="Pfam" id="PF04985">
    <property type="entry name" value="Phage_tube"/>
    <property type="match status" value="1"/>
</dbReference>
<dbReference type="GeneID" id="69539214"/>